<proteinExistence type="predicted"/>
<dbReference type="RefSeq" id="WP_147224312.1">
    <property type="nucleotide sequence ID" value="NZ_CAJGYY010000001.1"/>
</dbReference>
<comment type="caution">
    <text evidence="1">The sequence shown here is derived from an EMBL/GenBank/DDBJ whole genome shotgun (WGS) entry which is preliminary data.</text>
</comment>
<name>A0A5C7A195_9GAMM</name>
<organism evidence="1 2">
    <name type="scientific">Psychrobacter frigidicola</name>
    <dbReference type="NCBI Taxonomy" id="45611"/>
    <lineage>
        <taxon>Bacteria</taxon>
        <taxon>Pseudomonadati</taxon>
        <taxon>Pseudomonadota</taxon>
        <taxon>Gammaproteobacteria</taxon>
        <taxon>Moraxellales</taxon>
        <taxon>Moraxellaceae</taxon>
        <taxon>Psychrobacter</taxon>
    </lineage>
</organism>
<evidence type="ECO:0000313" key="1">
    <source>
        <dbReference type="EMBL" id="TXD96216.1"/>
    </source>
</evidence>
<protein>
    <submittedName>
        <fullName evidence="1">Uncharacterized protein</fullName>
    </submittedName>
</protein>
<keyword evidence="2" id="KW-1185">Reference proteome</keyword>
<accession>A0A5C7A195</accession>
<gene>
    <name evidence="1" type="ORF">ES754_11320</name>
</gene>
<sequence length="219" mass="25649">MSKVELPPSVLDCLKNEMQIKMDYFFDKYNNFDDGFKVEANEIMSKLLKDTKTLTTFDSSYHVYQHTDSEKCQFIQSMSECFECLNKHTGIELKKIIFSHGSRGGNAWFPVVEILYPLADYSNQPEELVLYRGCFISEFNSEQYWQSWTFDFDTAKAFAFTHFSNINEQERVVIKARVKNTDIVWIRTGESEVVLSLSFKPLSIEVEMDYNKYCKSKNP</sequence>
<dbReference type="EMBL" id="VORZ01000004">
    <property type="protein sequence ID" value="TXD96216.1"/>
    <property type="molecule type" value="Genomic_DNA"/>
</dbReference>
<dbReference type="OrthoDB" id="7063890at2"/>
<dbReference type="AlphaFoldDB" id="A0A5C7A195"/>
<dbReference type="Proteomes" id="UP000321903">
    <property type="component" value="Unassembled WGS sequence"/>
</dbReference>
<evidence type="ECO:0000313" key="2">
    <source>
        <dbReference type="Proteomes" id="UP000321903"/>
    </source>
</evidence>
<reference evidence="1 2" key="1">
    <citation type="submission" date="2019-08" db="EMBL/GenBank/DDBJ databases">
        <title>Genome sequence of Psychrobacter frigidicola ACAM304 (type strain).</title>
        <authorList>
            <person name="Bowman J.P."/>
        </authorList>
    </citation>
    <scope>NUCLEOTIDE SEQUENCE [LARGE SCALE GENOMIC DNA]</scope>
    <source>
        <strain evidence="1 2">ACAM 304</strain>
    </source>
</reference>